<reference evidence="2" key="1">
    <citation type="journal article" date="2005" name="Nature">
        <title>Sequencing of Aspergillus nidulans and comparative analysis with A. fumigatus and A. oryzae.</title>
        <authorList>
            <person name="Galagan J.E."/>
            <person name="Calvo S.E."/>
            <person name="Cuomo C."/>
            <person name="Ma L.J."/>
            <person name="Wortman J.R."/>
            <person name="Batzoglou S."/>
            <person name="Lee S.I."/>
            <person name="Basturkmen M."/>
            <person name="Spevak C.C."/>
            <person name="Clutterbuck J."/>
            <person name="Kapitonov V."/>
            <person name="Jurka J."/>
            <person name="Scazzocchio C."/>
            <person name="Farman M."/>
            <person name="Butler J."/>
            <person name="Purcell S."/>
            <person name="Harris S."/>
            <person name="Braus G.H."/>
            <person name="Draht O."/>
            <person name="Busch S."/>
            <person name="D'Enfert C."/>
            <person name="Bouchier C."/>
            <person name="Goldman G.H."/>
            <person name="Bell-Pedersen D."/>
            <person name="Griffiths-Jones S."/>
            <person name="Doonan J.H."/>
            <person name="Yu J."/>
            <person name="Vienken K."/>
            <person name="Pain A."/>
            <person name="Freitag M."/>
            <person name="Selker E.U."/>
            <person name="Archer D.B."/>
            <person name="Penalva M.A."/>
            <person name="Oakley B.R."/>
            <person name="Momany M."/>
            <person name="Tanaka T."/>
            <person name="Kumagai T."/>
            <person name="Asai K."/>
            <person name="Machida M."/>
            <person name="Nierman W.C."/>
            <person name="Denning D.W."/>
            <person name="Caddick M."/>
            <person name="Hynes M."/>
            <person name="Paoletti M."/>
            <person name="Fischer R."/>
            <person name="Miller B."/>
            <person name="Dyer P."/>
            <person name="Sachs M.S."/>
            <person name="Osmani S.A."/>
            <person name="Birren B.W."/>
        </authorList>
    </citation>
    <scope>NUCLEOTIDE SEQUENCE [LARGE SCALE GENOMIC DNA]</scope>
    <source>
        <strain evidence="2">FGSC A4 / ATCC 38163 / CBS 112.46 / NRRL 194 / M139</strain>
    </source>
</reference>
<proteinExistence type="predicted"/>
<dbReference type="KEGG" id="ani:ANIA_11352"/>
<name>C8VKM9_EMENI</name>
<dbReference type="RefSeq" id="XP_050468939.1">
    <property type="nucleotide sequence ID" value="XM_050613098.1"/>
</dbReference>
<dbReference type="Proteomes" id="UP000000560">
    <property type="component" value="Chromosome VII"/>
</dbReference>
<evidence type="ECO:0000313" key="2">
    <source>
        <dbReference type="Proteomes" id="UP000000560"/>
    </source>
</evidence>
<dbReference type="AlphaFoldDB" id="C8VKM9"/>
<sequence length="69" mass="7375">MDHQALCSKFIINGNCNGLGCTSAVIINPNFGHFALYQALAYLTSLFEPVGDFPAPVSIEPYLDLSPSA</sequence>
<accession>C8VKM9</accession>
<keyword evidence="2" id="KW-1185">Reference proteome</keyword>
<protein>
    <submittedName>
        <fullName evidence="1">Uncharacterized protein</fullName>
    </submittedName>
</protein>
<evidence type="ECO:0000313" key="1">
    <source>
        <dbReference type="EMBL" id="CBF87192.1"/>
    </source>
</evidence>
<dbReference type="InParanoid" id="C8VKM9"/>
<gene>
    <name evidence="1" type="ORF">ANIA_11352</name>
</gene>
<dbReference type="EMBL" id="BN001307">
    <property type="protein sequence ID" value="CBF87192.1"/>
    <property type="molecule type" value="Genomic_DNA"/>
</dbReference>
<dbReference type="GeneID" id="74896952"/>
<reference evidence="2" key="2">
    <citation type="journal article" date="2009" name="Fungal Genet. Biol.">
        <title>The 2008 update of the Aspergillus nidulans genome annotation: a community effort.</title>
        <authorList>
            <person name="Wortman J.R."/>
            <person name="Gilsenan J.M."/>
            <person name="Joardar V."/>
            <person name="Deegan J."/>
            <person name="Clutterbuck J."/>
            <person name="Andersen M.R."/>
            <person name="Archer D."/>
            <person name="Bencina M."/>
            <person name="Braus G."/>
            <person name="Coutinho P."/>
            <person name="von Dohren H."/>
            <person name="Doonan J."/>
            <person name="Driessen A.J."/>
            <person name="Durek P."/>
            <person name="Espeso E."/>
            <person name="Fekete E."/>
            <person name="Flipphi M."/>
            <person name="Estrada C.G."/>
            <person name="Geysens S."/>
            <person name="Goldman G."/>
            <person name="de Groot P.W."/>
            <person name="Hansen K."/>
            <person name="Harris S.D."/>
            <person name="Heinekamp T."/>
            <person name="Helmstaedt K."/>
            <person name="Henrissat B."/>
            <person name="Hofmann G."/>
            <person name="Homan T."/>
            <person name="Horio T."/>
            <person name="Horiuchi H."/>
            <person name="James S."/>
            <person name="Jones M."/>
            <person name="Karaffa L."/>
            <person name="Karanyi Z."/>
            <person name="Kato M."/>
            <person name="Keller N."/>
            <person name="Kelly D.E."/>
            <person name="Kiel J.A."/>
            <person name="Kim J.M."/>
            <person name="van der Klei I.J."/>
            <person name="Klis F.M."/>
            <person name="Kovalchuk A."/>
            <person name="Krasevec N."/>
            <person name="Kubicek C.P."/>
            <person name="Liu B."/>
            <person name="Maccabe A."/>
            <person name="Meyer V."/>
            <person name="Mirabito P."/>
            <person name="Miskei M."/>
            <person name="Mos M."/>
            <person name="Mullins J."/>
            <person name="Nelson D.R."/>
            <person name="Nielsen J."/>
            <person name="Oakley B.R."/>
            <person name="Osmani S.A."/>
            <person name="Pakula T."/>
            <person name="Paszewski A."/>
            <person name="Paulsen I."/>
            <person name="Pilsyk S."/>
            <person name="Pocsi I."/>
            <person name="Punt P.J."/>
            <person name="Ram A.F."/>
            <person name="Ren Q."/>
            <person name="Robellet X."/>
            <person name="Robson G."/>
            <person name="Seiboth B."/>
            <person name="van Solingen P."/>
            <person name="Specht T."/>
            <person name="Sun J."/>
            <person name="Taheri-Talesh N."/>
            <person name="Takeshita N."/>
            <person name="Ussery D."/>
            <person name="vanKuyk P.A."/>
            <person name="Visser H."/>
            <person name="van de Vondervoort P.J."/>
            <person name="de Vries R.P."/>
            <person name="Walton J."/>
            <person name="Xiang X."/>
            <person name="Xiong Y."/>
            <person name="Zeng A.P."/>
            <person name="Brandt B.W."/>
            <person name="Cornell M.J."/>
            <person name="van den Hondel C.A."/>
            <person name="Visser J."/>
            <person name="Oliver S.G."/>
            <person name="Turner G."/>
        </authorList>
    </citation>
    <scope>GENOME REANNOTATION</scope>
    <source>
        <strain evidence="2">FGSC A4 / ATCC 38163 / CBS 112.46 / NRRL 194 / M139</strain>
    </source>
</reference>
<organism evidence="1 2">
    <name type="scientific">Emericella nidulans (strain FGSC A4 / ATCC 38163 / CBS 112.46 / NRRL 194 / M139)</name>
    <name type="common">Aspergillus nidulans</name>
    <dbReference type="NCBI Taxonomy" id="227321"/>
    <lineage>
        <taxon>Eukaryota</taxon>
        <taxon>Fungi</taxon>
        <taxon>Dikarya</taxon>
        <taxon>Ascomycota</taxon>
        <taxon>Pezizomycotina</taxon>
        <taxon>Eurotiomycetes</taxon>
        <taxon>Eurotiomycetidae</taxon>
        <taxon>Eurotiales</taxon>
        <taxon>Aspergillaceae</taxon>
        <taxon>Aspergillus</taxon>
        <taxon>Aspergillus subgen. Nidulantes</taxon>
    </lineage>
</organism>
<dbReference type="HOGENOM" id="CLU_2775918_0_0_1"/>